<gene>
    <name evidence="1" type="ORF">MML48_7g00019383</name>
</gene>
<accession>A0ACB9SRF1</accession>
<sequence>MHMMQKKLKVAKIKKELNGSNSRCAITSSSNIKISIKNPPANDLDYFKYFLIIVLAVILLLVILTVLQFIDGGHGGFMYKKISLQPVRNAPEVIITNILPESLPTNENCSYWDCFNVFRCGRTGHDRITVYVYPLEKYVDENDIPVTETISKEYYEILDTIINSNYYTANPNEACLFIPSIDTLNQDRIRSRLTAKVLEKLPYWSNGTNHLFFNMLAGMAPEFSPVIELNTANAIIAGADFDTYTFRIGFDVSIPIYSPFAKLAEVKSLEGERPWLVISSQLSIDPYFHQELLDLQALHSKLLILDICEYHNYSKRCDIETDKVYKYPRVLQKSKYCLVFRGERMGQLVLLEAMAAGCVPVIIMDGVVMPFGNVIDWKRAAVFIMEDYTNTLMSTLNGISKEKYKQLQKQTKWLYDKYFSSLKSIIATTLDIIQDRVYPQWGRIYDDWNIAPDEKSMNPLFLPITAPRNEGFTAVILTYDRVKPIKIIQTKANKLSNRFYPFEEIETEAILSIDDDIIMLTADELEFGYEVWREFPDRLVGFPSRTHIWDNVTLSWKYESEWTNEISMVLTGAAFYHKYWNYLYTTGMPPEVKDWVDDRMNCEDIAMNFLVANVTNKPPIKARTNVKYHLQLCLKLPLQVAPKKKFKCPECVNNEMLSADLGHMFERSKCVDFFTKAFGRMPLRSVEFRADPVLYKDPFPEKLKRFNDIGSL</sequence>
<evidence type="ECO:0000313" key="1">
    <source>
        <dbReference type="EMBL" id="KAI4457903.1"/>
    </source>
</evidence>
<keyword evidence="2" id="KW-1185">Reference proteome</keyword>
<name>A0ACB9SRF1_HOLOL</name>
<dbReference type="EMBL" id="CM043021">
    <property type="protein sequence ID" value="KAI4457903.1"/>
    <property type="molecule type" value="Genomic_DNA"/>
</dbReference>
<reference evidence="1" key="1">
    <citation type="submission" date="2022-04" db="EMBL/GenBank/DDBJ databases">
        <title>Chromosome-scale genome assembly of Holotrichia oblita Faldermann.</title>
        <authorList>
            <person name="Rongchong L."/>
        </authorList>
    </citation>
    <scope>NUCLEOTIDE SEQUENCE</scope>
    <source>
        <strain evidence="1">81SQS9</strain>
    </source>
</reference>
<protein>
    <submittedName>
        <fullName evidence="1">Exostosin heparan sulfate glycosyltransferase -related</fullName>
    </submittedName>
</protein>
<evidence type="ECO:0000313" key="2">
    <source>
        <dbReference type="Proteomes" id="UP001056778"/>
    </source>
</evidence>
<organism evidence="1 2">
    <name type="scientific">Holotrichia oblita</name>
    <name type="common">Chafer beetle</name>
    <dbReference type="NCBI Taxonomy" id="644536"/>
    <lineage>
        <taxon>Eukaryota</taxon>
        <taxon>Metazoa</taxon>
        <taxon>Ecdysozoa</taxon>
        <taxon>Arthropoda</taxon>
        <taxon>Hexapoda</taxon>
        <taxon>Insecta</taxon>
        <taxon>Pterygota</taxon>
        <taxon>Neoptera</taxon>
        <taxon>Endopterygota</taxon>
        <taxon>Coleoptera</taxon>
        <taxon>Polyphaga</taxon>
        <taxon>Scarabaeiformia</taxon>
        <taxon>Scarabaeidae</taxon>
        <taxon>Melolonthinae</taxon>
        <taxon>Holotrichia</taxon>
    </lineage>
</organism>
<dbReference type="Proteomes" id="UP001056778">
    <property type="component" value="Chromosome 7"/>
</dbReference>
<proteinExistence type="predicted"/>
<comment type="caution">
    <text evidence="1">The sequence shown here is derived from an EMBL/GenBank/DDBJ whole genome shotgun (WGS) entry which is preliminary data.</text>
</comment>